<dbReference type="Gene3D" id="1.10.20.10">
    <property type="entry name" value="Histone, subunit A"/>
    <property type="match status" value="1"/>
</dbReference>
<dbReference type="PANTHER" id="PTHR10252">
    <property type="entry name" value="HISTONE-LIKE TRANSCRIPTION FACTOR CCAAT-RELATED"/>
    <property type="match status" value="1"/>
</dbReference>
<evidence type="ECO:0000259" key="4">
    <source>
        <dbReference type="Pfam" id="PF00808"/>
    </source>
</evidence>
<feature type="region of interest" description="Disordered" evidence="3">
    <location>
        <begin position="94"/>
        <end position="165"/>
    </location>
</feature>
<evidence type="ECO:0000256" key="2">
    <source>
        <dbReference type="ARBA" id="ARBA00023242"/>
    </source>
</evidence>
<sequence length="165" mass="17577">MVKRSVTSKFPIARIKRIMQADEDVGKVAQATPVVISKALELFMQDIVACSVEHTRKSGGKRVAPYHLCVAVANIRKRATQTNETFDFLKDIVEKVPDPHETGGARGGKRRKVAKTETSDSADAPDSAESSKPAAAEEARAAPAAAADDGEPSPAPKAEPDESPE</sequence>
<protein>
    <recommendedName>
        <fullName evidence="4">Transcription factor CBF/NF-Y/archaeal histone domain-containing protein</fullName>
    </recommendedName>
</protein>
<evidence type="ECO:0000313" key="6">
    <source>
        <dbReference type="Proteomes" id="UP001214603"/>
    </source>
</evidence>
<proteinExistence type="predicted"/>
<dbReference type="Pfam" id="PF00808">
    <property type="entry name" value="CBFD_NFYB_HMF"/>
    <property type="match status" value="1"/>
</dbReference>
<organism evidence="5 6">
    <name type="scientific">Malassezia obtusa</name>
    <dbReference type="NCBI Taxonomy" id="76774"/>
    <lineage>
        <taxon>Eukaryota</taxon>
        <taxon>Fungi</taxon>
        <taxon>Dikarya</taxon>
        <taxon>Basidiomycota</taxon>
        <taxon>Ustilaginomycotina</taxon>
        <taxon>Malasseziomycetes</taxon>
        <taxon>Malasseziales</taxon>
        <taxon>Malasseziaceae</taxon>
        <taxon>Malassezia</taxon>
    </lineage>
</organism>
<feature type="compositionally biased region" description="Low complexity" evidence="3">
    <location>
        <begin position="119"/>
        <end position="134"/>
    </location>
</feature>
<dbReference type="AlphaFoldDB" id="A0AAF0DWJ9"/>
<comment type="subcellular location">
    <subcellularLocation>
        <location evidence="1">Nucleus</location>
    </subcellularLocation>
</comment>
<dbReference type="EMBL" id="CP119934">
    <property type="protein sequence ID" value="WFD01456.1"/>
    <property type="molecule type" value="Genomic_DNA"/>
</dbReference>
<accession>A0AAF0DWJ9</accession>
<dbReference type="SUPFAM" id="SSF47113">
    <property type="entry name" value="Histone-fold"/>
    <property type="match status" value="1"/>
</dbReference>
<dbReference type="InterPro" id="IPR003958">
    <property type="entry name" value="CBFA_NFYB_domain"/>
</dbReference>
<dbReference type="PANTHER" id="PTHR10252:SF5">
    <property type="entry name" value="DR1-ASSOCIATED COREPRESSOR"/>
    <property type="match status" value="1"/>
</dbReference>
<dbReference type="GO" id="GO:0001046">
    <property type="term" value="F:core promoter sequence-specific DNA binding"/>
    <property type="evidence" value="ECO:0007669"/>
    <property type="project" value="TreeGrafter"/>
</dbReference>
<keyword evidence="2" id="KW-0539">Nucleus</keyword>
<dbReference type="GO" id="GO:0016251">
    <property type="term" value="F:RNA polymerase II general transcription initiation factor activity"/>
    <property type="evidence" value="ECO:0007669"/>
    <property type="project" value="TreeGrafter"/>
</dbReference>
<name>A0AAF0DWJ9_9BASI</name>
<dbReference type="InterPro" id="IPR050568">
    <property type="entry name" value="Transcr_DNA_Rep_Reg"/>
</dbReference>
<dbReference type="GO" id="GO:0046982">
    <property type="term" value="F:protein heterodimerization activity"/>
    <property type="evidence" value="ECO:0007669"/>
    <property type="project" value="InterPro"/>
</dbReference>
<keyword evidence="6" id="KW-1185">Reference proteome</keyword>
<feature type="compositionally biased region" description="Basic and acidic residues" evidence="3">
    <location>
        <begin position="94"/>
        <end position="103"/>
    </location>
</feature>
<gene>
    <name evidence="5" type="ORF">MOBT1_000120</name>
</gene>
<dbReference type="GO" id="GO:0017054">
    <property type="term" value="C:negative cofactor 2 complex"/>
    <property type="evidence" value="ECO:0007669"/>
    <property type="project" value="TreeGrafter"/>
</dbReference>
<reference evidence="5" key="1">
    <citation type="submission" date="2023-03" db="EMBL/GenBank/DDBJ databases">
        <title>Mating type loci evolution in Malassezia.</title>
        <authorList>
            <person name="Coelho M.A."/>
        </authorList>
    </citation>
    <scope>NUCLEOTIDE SEQUENCE</scope>
    <source>
        <strain evidence="5">CBS 7876</strain>
    </source>
</reference>
<evidence type="ECO:0000256" key="1">
    <source>
        <dbReference type="ARBA" id="ARBA00004123"/>
    </source>
</evidence>
<dbReference type="InterPro" id="IPR009072">
    <property type="entry name" value="Histone-fold"/>
</dbReference>
<evidence type="ECO:0000313" key="5">
    <source>
        <dbReference type="EMBL" id="WFD01456.1"/>
    </source>
</evidence>
<feature type="domain" description="Transcription factor CBF/NF-Y/archaeal histone" evidence="4">
    <location>
        <begin position="9"/>
        <end position="72"/>
    </location>
</feature>
<evidence type="ECO:0000256" key="3">
    <source>
        <dbReference type="SAM" id="MobiDB-lite"/>
    </source>
</evidence>
<dbReference type="CDD" id="cd22906">
    <property type="entry name" value="HFD_DRAP1"/>
    <property type="match status" value="1"/>
</dbReference>
<dbReference type="Proteomes" id="UP001214603">
    <property type="component" value="Chromosome 1"/>
</dbReference>